<gene>
    <name evidence="8" type="ORF">BSAL_87915</name>
</gene>
<dbReference type="PANTHER" id="PTHR32170:SF3">
    <property type="entry name" value="PROTEASOME ACTIVATOR COMPLEX SUBUNIT 4"/>
    <property type="match status" value="1"/>
</dbReference>
<dbReference type="Gene3D" id="1.25.10.10">
    <property type="entry name" value="Leucine-rich Repeat Variant"/>
    <property type="match status" value="1"/>
</dbReference>
<name>A0A0S4J5Y8_BODSA</name>
<dbReference type="SUPFAM" id="SSF48371">
    <property type="entry name" value="ARM repeat"/>
    <property type="match status" value="2"/>
</dbReference>
<dbReference type="Pfam" id="PF16507">
    <property type="entry name" value="HEAT_PSME4_mid"/>
    <property type="match status" value="1"/>
</dbReference>
<dbReference type="GO" id="GO:0016504">
    <property type="term" value="F:peptidase activator activity"/>
    <property type="evidence" value="ECO:0007669"/>
    <property type="project" value="InterPro"/>
</dbReference>
<evidence type="ECO:0000313" key="8">
    <source>
        <dbReference type="EMBL" id="CUG83918.1"/>
    </source>
</evidence>
<evidence type="ECO:0000256" key="5">
    <source>
        <dbReference type="SAM" id="MobiDB-lite"/>
    </source>
</evidence>
<dbReference type="Pfam" id="PF11919">
    <property type="entry name" value="PSME4_C"/>
    <property type="match status" value="1"/>
</dbReference>
<dbReference type="OMA" id="ASADHEQ"/>
<dbReference type="GO" id="GO:0010499">
    <property type="term" value="P:proteasomal ubiquitin-independent protein catabolic process"/>
    <property type="evidence" value="ECO:0007669"/>
    <property type="project" value="TreeGrafter"/>
</dbReference>
<evidence type="ECO:0000313" key="9">
    <source>
        <dbReference type="Proteomes" id="UP000051952"/>
    </source>
</evidence>
<evidence type="ECO:0000259" key="6">
    <source>
        <dbReference type="Pfam" id="PF11919"/>
    </source>
</evidence>
<feature type="region of interest" description="Disordered" evidence="5">
    <location>
        <begin position="1"/>
        <end position="36"/>
    </location>
</feature>
<dbReference type="InterPro" id="IPR032430">
    <property type="entry name" value="Blm10_mid"/>
</dbReference>
<keyword evidence="3" id="KW-0227">DNA damage</keyword>
<dbReference type="InterPro" id="IPR035309">
    <property type="entry name" value="PSME4"/>
</dbReference>
<organism evidence="8 9">
    <name type="scientific">Bodo saltans</name>
    <name type="common">Flagellated protozoan</name>
    <dbReference type="NCBI Taxonomy" id="75058"/>
    <lineage>
        <taxon>Eukaryota</taxon>
        <taxon>Discoba</taxon>
        <taxon>Euglenozoa</taxon>
        <taxon>Kinetoplastea</taxon>
        <taxon>Metakinetoplastina</taxon>
        <taxon>Eubodonida</taxon>
        <taxon>Bodonidae</taxon>
        <taxon>Bodo</taxon>
    </lineage>
</organism>
<evidence type="ECO:0000256" key="3">
    <source>
        <dbReference type="ARBA" id="ARBA00022763"/>
    </source>
</evidence>
<dbReference type="InterPro" id="IPR021843">
    <property type="entry name" value="PSME4_C"/>
</dbReference>
<dbReference type="EMBL" id="CYKH01001106">
    <property type="protein sequence ID" value="CUG83918.1"/>
    <property type="molecule type" value="Genomic_DNA"/>
</dbReference>
<dbReference type="Proteomes" id="UP000051952">
    <property type="component" value="Unassembled WGS sequence"/>
</dbReference>
<dbReference type="VEuPathDB" id="TriTrypDB:BSAL_87915"/>
<keyword evidence="4" id="KW-0234">DNA repair</keyword>
<proteinExistence type="inferred from homology"/>
<comment type="similarity">
    <text evidence="1">Belongs to the BLM10 family.</text>
</comment>
<accession>A0A0S4J5Y8</accession>
<dbReference type="GO" id="GO:0005634">
    <property type="term" value="C:nucleus"/>
    <property type="evidence" value="ECO:0007669"/>
    <property type="project" value="TreeGrafter"/>
</dbReference>
<dbReference type="PANTHER" id="PTHR32170">
    <property type="entry name" value="PROTEASOME ACTIVATOR COMPLEX SUBUNIT 4"/>
    <property type="match status" value="1"/>
</dbReference>
<keyword evidence="2" id="KW-0677">Repeat</keyword>
<evidence type="ECO:0000256" key="4">
    <source>
        <dbReference type="ARBA" id="ARBA00023204"/>
    </source>
</evidence>
<dbReference type="GO" id="GO:0005829">
    <property type="term" value="C:cytosol"/>
    <property type="evidence" value="ECO:0007669"/>
    <property type="project" value="TreeGrafter"/>
</dbReference>
<evidence type="ECO:0000259" key="7">
    <source>
        <dbReference type="Pfam" id="PF16507"/>
    </source>
</evidence>
<dbReference type="GO" id="GO:0006281">
    <property type="term" value="P:DNA repair"/>
    <property type="evidence" value="ECO:0007669"/>
    <property type="project" value="UniProtKB-KW"/>
</dbReference>
<dbReference type="InterPro" id="IPR016024">
    <property type="entry name" value="ARM-type_fold"/>
</dbReference>
<dbReference type="OrthoDB" id="242645at2759"/>
<feature type="domain" description="Proteasome activator complex subunit 4 C-terminal" evidence="6">
    <location>
        <begin position="1922"/>
        <end position="2006"/>
    </location>
</feature>
<evidence type="ECO:0000256" key="1">
    <source>
        <dbReference type="ARBA" id="ARBA00005739"/>
    </source>
</evidence>
<reference evidence="9" key="1">
    <citation type="submission" date="2015-09" db="EMBL/GenBank/DDBJ databases">
        <authorList>
            <consortium name="Pathogen Informatics"/>
        </authorList>
    </citation>
    <scope>NUCLEOTIDE SEQUENCE [LARGE SCALE GENOMIC DNA]</scope>
    <source>
        <strain evidence="9">Lake Konstanz</strain>
    </source>
</reference>
<protein>
    <recommendedName>
        <fullName evidence="10">Proteasome activator complex subunit 4 C-terminal domain-containing protein</fullName>
    </recommendedName>
</protein>
<keyword evidence="9" id="KW-1185">Reference proteome</keyword>
<evidence type="ECO:0008006" key="10">
    <source>
        <dbReference type="Google" id="ProtNLM"/>
    </source>
</evidence>
<evidence type="ECO:0000256" key="2">
    <source>
        <dbReference type="ARBA" id="ARBA00022737"/>
    </source>
</evidence>
<dbReference type="GO" id="GO:0070628">
    <property type="term" value="F:proteasome binding"/>
    <property type="evidence" value="ECO:0007669"/>
    <property type="project" value="InterPro"/>
</dbReference>
<feature type="region of interest" description="Disordered" evidence="5">
    <location>
        <begin position="548"/>
        <end position="567"/>
    </location>
</feature>
<sequence>MSSNESTPDDMGHHDATVGSSVTPAEGYEGIERDGNAPSLSFRDYRLAASEDLRSSFLRQDQSSLDRIMEEIIQILTLRSGAKERLSNTADIAACNDIERSLHTHDTDLGAWCMRLVLVLSDGDYSVSNACASTWIRLLYPVLFDDVDFLFRHTNAWVGVASCFIDFGYRRKDINVSPVDGSDNEQTVRWRTIASFFNRVFHLPSRFREVPALKYAQEKVKGLVSRLCAISADFFDDNAFEELWEEFAPCFSPEGFNAIQGQGYFVTLAPRFQMVATTRQRQLLDNVLDFFFVRSVTWHPSSLSWSYFSWTILGKISPAALARQGKDVVSLDSFAEPLFSMILYALRLPVGDSDVRKSLKLGGKTSIEMLIVDLSTSTMQKTHGTLIEFFPDDVQSPLWAHLRRFLHAIEVFLRPTASAHQGLLQLTELLHNFVQHMVRRVDKQNKHKAQGFRSPVFLSQRSIDEFARIMLPPLLSLLYSNSKGVSSGTQHAVHGLCRIAPVVCFPEIIRLCDLGLQPSAEVHQCGVALQLLGNCTPELLLGDAPLRSPPMSPLSDERDGNANDGGVALGHWDDASKSVSERLELFLCCVSDQLLSKIDGSDFQRAMSATRIVFQSALYFSLRTICPPPSPGETIQSASADHEQNFLLPLVDKVLAFGQNCEALPKRMVSAFFMSLTPVFTPAHDETIELIAERVCRRCSDLGENGAVHSFRGILQAVATRAPGTCWKKLFPRIRCKLMDPLSSVSEVRWFCNMLIGLTFCGDRSVVFQHRHEIMAVVDTLMIRATSRERVHYAGEVYQATIFSLLRRQMQSTSILPGADLLLPAKEANLVLSKPESCHIEFCVQEFNRRLSERLGDLLEMSSVVVRRQELRNQFLGTHSGVALPGDDDEPLTEASMRRSTLRIIRILVEGNESLLAADRHSASAKTLAEAIAQSTAAAPHLFSPRHVAMPQDAAIFTLPREGEEMTTHSDDIVEALLRIIPAVVGSGNFVAVATPPSLTNAEVQRHLAAKGSKDSDIRSLRTIIKILSLLCNTHAVADGYIDPIQMLFDNWRNQFKRASGTRIMPVYYWSLSAEIQENNRLRAHTIPMSPELMIRVFHHIHQLATHHRFEEVRSPARNLATTLVSILGWNEQFDAAVMGSVNDLTLLSREAAKMIASGAIQAIATNDDEEAADIILGEPSAIVAAPGSESSATPEEVDTTLESKRFDHEISGVLRFLTTSPIMDMFLSPRADRCVLLFELLTEFPDMLLNREEHSRRLMYHSITVDRMLTGASVKTVLPVASKCIDNCVKLATSFPSRAGRWLELAVALWPRTFLVAQFDSVPHGLSMLPLVRLCVHEHLRLRTLAQHVLGTLLTSLKRTVPKLEVVLGITGWNCTIEELQLEQSTRRGNIEAFAAATTSGGDRWCGMRSSGFWYAPARMSVKTADNNESVKPGVESLTAACSISAASTSDVKESWCWKMANKFQDEAKQHSKTRSHLWKIIARVCGAEQASLHYKRIFDALIQQWELGMLSKDALSHHKAKESQVGLVAVLGELAMAALRATKYNAQGRLVALEMWDTFKELILSPQVAHEVITVAQRSVMEMRNVLTAAEVDAVLTSLINRLLDLLPQNGTSGGTSQLSIRLLTLILQLLNTFSYDVLSSVMESILNTINSLRTLLLNNPLTQVRNHCASVLRQVLQSAWFGIPRCGGSCDESLSTKLSAFALELLKEAAPTSNHVVTQETLNPCKSNVVLWAYPPAPLLSPELLPHVLQLFSIVLDVRLAEQDDVSNNVNGTLVSIAFTRMDKMSAHASIEVCANILLEQLEYGHSRNAKVSLCRMLRALMFVNLHRIGKFATIKKMSEAALKCMEHIDKRVRTEGKILFSIIARVASTDQMAAIVKDLLQRLRATEDVATPTIVQETSDAEDGTNVSVASTSSPKLSLCVALCGAVLADPDTVPSYVPKVLERLARYARDRNPDVSSTVRQTLMEWWTSHRDKWNFAHKAHFSSTQLNVLVELFTAPSYFV</sequence>
<dbReference type="InterPro" id="IPR011989">
    <property type="entry name" value="ARM-like"/>
</dbReference>
<feature type="domain" description="Proteasome activator Blm10 middle HEAT repeats region" evidence="7">
    <location>
        <begin position="402"/>
        <end position="535"/>
    </location>
</feature>